<keyword evidence="2" id="KW-0805">Transcription regulation</keyword>
<accession>A0A644WEH1</accession>
<evidence type="ECO:0000256" key="2">
    <source>
        <dbReference type="ARBA" id="ARBA00023015"/>
    </source>
</evidence>
<dbReference type="GO" id="GO:0003700">
    <property type="term" value="F:DNA-binding transcription factor activity"/>
    <property type="evidence" value="ECO:0007669"/>
    <property type="project" value="InterPro"/>
</dbReference>
<keyword evidence="4" id="KW-0804">Transcription</keyword>
<dbReference type="Pfam" id="PF00126">
    <property type="entry name" value="HTH_1"/>
    <property type="match status" value="1"/>
</dbReference>
<reference evidence="6" key="1">
    <citation type="submission" date="2019-08" db="EMBL/GenBank/DDBJ databases">
        <authorList>
            <person name="Kucharzyk K."/>
            <person name="Murdoch R.W."/>
            <person name="Higgins S."/>
            <person name="Loffler F."/>
        </authorList>
    </citation>
    <scope>NUCLEOTIDE SEQUENCE</scope>
</reference>
<organism evidence="6">
    <name type="scientific">bioreactor metagenome</name>
    <dbReference type="NCBI Taxonomy" id="1076179"/>
    <lineage>
        <taxon>unclassified sequences</taxon>
        <taxon>metagenomes</taxon>
        <taxon>ecological metagenomes</taxon>
    </lineage>
</organism>
<evidence type="ECO:0000259" key="5">
    <source>
        <dbReference type="PROSITE" id="PS50931"/>
    </source>
</evidence>
<dbReference type="InterPro" id="IPR036390">
    <property type="entry name" value="WH_DNA-bd_sf"/>
</dbReference>
<dbReference type="Gene3D" id="1.10.10.10">
    <property type="entry name" value="Winged helix-like DNA-binding domain superfamily/Winged helix DNA-binding domain"/>
    <property type="match status" value="1"/>
</dbReference>
<dbReference type="CDD" id="cd05466">
    <property type="entry name" value="PBP2_LTTR_substrate"/>
    <property type="match status" value="1"/>
</dbReference>
<dbReference type="EMBL" id="VSSQ01000854">
    <property type="protein sequence ID" value="MPM02230.1"/>
    <property type="molecule type" value="Genomic_DNA"/>
</dbReference>
<evidence type="ECO:0000256" key="4">
    <source>
        <dbReference type="ARBA" id="ARBA00023163"/>
    </source>
</evidence>
<protein>
    <submittedName>
        <fullName evidence="6">HTH-type transcriptional regulator HdfR</fullName>
    </submittedName>
</protein>
<dbReference type="GO" id="GO:0003677">
    <property type="term" value="F:DNA binding"/>
    <property type="evidence" value="ECO:0007669"/>
    <property type="project" value="UniProtKB-KW"/>
</dbReference>
<dbReference type="Gene3D" id="3.40.190.290">
    <property type="match status" value="1"/>
</dbReference>
<dbReference type="InterPro" id="IPR005119">
    <property type="entry name" value="LysR_subst-bd"/>
</dbReference>
<dbReference type="PANTHER" id="PTHR30419:SF25">
    <property type="entry name" value="HTH-TYPE TRANSCRIPTIONAL REGULATOR YTLI"/>
    <property type="match status" value="1"/>
</dbReference>
<dbReference type="InterPro" id="IPR036388">
    <property type="entry name" value="WH-like_DNA-bd_sf"/>
</dbReference>
<dbReference type="InterPro" id="IPR050950">
    <property type="entry name" value="HTH-type_LysR_regulators"/>
</dbReference>
<dbReference type="Pfam" id="PF03466">
    <property type="entry name" value="LysR_substrate"/>
    <property type="match status" value="1"/>
</dbReference>
<name>A0A644WEH1_9ZZZZ</name>
<dbReference type="GO" id="GO:0005829">
    <property type="term" value="C:cytosol"/>
    <property type="evidence" value="ECO:0007669"/>
    <property type="project" value="TreeGrafter"/>
</dbReference>
<dbReference type="PRINTS" id="PR00039">
    <property type="entry name" value="HTHLYSR"/>
</dbReference>
<dbReference type="PANTHER" id="PTHR30419">
    <property type="entry name" value="HTH-TYPE TRANSCRIPTIONAL REGULATOR YBHD"/>
    <property type="match status" value="1"/>
</dbReference>
<sequence length="303" mass="34360">MTLKEQNYVCALARCQSFSKAAEELFISQPALSIYISKLEKNLGAELFTRKDKKLVLTYTGKCYVEKAKKMLRLENEFTAQLAKIKGERAGLIRIGMQLRRTACFYAPLLAAFKKEYPSVEVELVEGIHTELENAYNNDEIDLLLCNNADKRVDSATELICQERLLAALPPAHFANALAKEVQGDKYKKLPLNCLEGETSILQGLSQGLRRSAEKAMRQEGVQPGKVITVSNIETAMQLVGENIGVGFNRETYAKHMYYNKKVMYYSIGDPPYQSDFSLLYKKTLKFTPYMTRMIELIKVYGK</sequence>
<evidence type="ECO:0000256" key="3">
    <source>
        <dbReference type="ARBA" id="ARBA00023125"/>
    </source>
</evidence>
<comment type="similarity">
    <text evidence="1">Belongs to the LysR transcriptional regulatory family.</text>
</comment>
<evidence type="ECO:0000313" key="6">
    <source>
        <dbReference type="EMBL" id="MPM02230.1"/>
    </source>
</evidence>
<dbReference type="FunFam" id="1.10.10.10:FF:000001">
    <property type="entry name" value="LysR family transcriptional regulator"/>
    <property type="match status" value="1"/>
</dbReference>
<dbReference type="InterPro" id="IPR000847">
    <property type="entry name" value="LysR_HTH_N"/>
</dbReference>
<dbReference type="AlphaFoldDB" id="A0A644WEH1"/>
<comment type="caution">
    <text evidence="6">The sequence shown here is derived from an EMBL/GenBank/DDBJ whole genome shotgun (WGS) entry which is preliminary data.</text>
</comment>
<proteinExistence type="inferred from homology"/>
<keyword evidence="3" id="KW-0238">DNA-binding</keyword>
<gene>
    <name evidence="6" type="primary">hdfR_18</name>
    <name evidence="6" type="ORF">SDC9_48475</name>
</gene>
<evidence type="ECO:0000256" key="1">
    <source>
        <dbReference type="ARBA" id="ARBA00009437"/>
    </source>
</evidence>
<dbReference type="SUPFAM" id="SSF46785">
    <property type="entry name" value="Winged helix' DNA-binding domain"/>
    <property type="match status" value="1"/>
</dbReference>
<feature type="domain" description="HTH lysR-type" evidence="5">
    <location>
        <begin position="1"/>
        <end position="58"/>
    </location>
</feature>
<dbReference type="PROSITE" id="PS50931">
    <property type="entry name" value="HTH_LYSR"/>
    <property type="match status" value="1"/>
</dbReference>
<dbReference type="SUPFAM" id="SSF53850">
    <property type="entry name" value="Periplasmic binding protein-like II"/>
    <property type="match status" value="1"/>
</dbReference>